<evidence type="ECO:0000256" key="1">
    <source>
        <dbReference type="SAM" id="MobiDB-lite"/>
    </source>
</evidence>
<feature type="region of interest" description="Disordered" evidence="1">
    <location>
        <begin position="214"/>
        <end position="267"/>
    </location>
</feature>
<reference evidence="2" key="1">
    <citation type="submission" date="2021-01" db="EMBL/GenBank/DDBJ databases">
        <authorList>
            <person name="Corre E."/>
            <person name="Pelletier E."/>
            <person name="Niang G."/>
            <person name="Scheremetjew M."/>
            <person name="Finn R."/>
            <person name="Kale V."/>
            <person name="Holt S."/>
            <person name="Cochrane G."/>
            <person name="Meng A."/>
            <person name="Brown T."/>
            <person name="Cohen L."/>
        </authorList>
    </citation>
    <scope>NUCLEOTIDE SEQUENCE</scope>
</reference>
<feature type="region of interest" description="Disordered" evidence="1">
    <location>
        <begin position="133"/>
        <end position="184"/>
    </location>
</feature>
<feature type="compositionally biased region" description="Low complexity" evidence="1">
    <location>
        <begin position="149"/>
        <end position="162"/>
    </location>
</feature>
<dbReference type="AlphaFoldDB" id="A0A7S1EVR9"/>
<name>A0A7S1EVR9_NOCSC</name>
<feature type="region of interest" description="Disordered" evidence="1">
    <location>
        <begin position="92"/>
        <end position="117"/>
    </location>
</feature>
<evidence type="ECO:0000313" key="2">
    <source>
        <dbReference type="EMBL" id="CAD8826564.1"/>
    </source>
</evidence>
<feature type="compositionally biased region" description="Basic and acidic residues" evidence="1">
    <location>
        <begin position="168"/>
        <end position="181"/>
    </location>
</feature>
<protein>
    <submittedName>
        <fullName evidence="2">Uncharacterized protein</fullName>
    </submittedName>
</protein>
<sequence>MVASPLTISSSGSVATDARLVVQRFVVRVGLKHNFPVSELVTAANALEKHGFRSRESLHNADERLLSSIVSPKLATALKKDFLTPAWVKAGPVPPATELEPESPRRGNGGRVRPVSYDGRGEKIVVSDMLEGFPTMLRERSPSKRTRSTSRSGRSLSVGSTRQSVEVGARRERTPDNHELGSARTISSMGSVGLVGVRSRYSGGVALPLARRSGLDLDGQNTPGSRGAWTPRSPASPVVASPEHRPQAVASPRSARTPRAETSLAKATRKKLITDGVKSPAAAGHTPEDKIKPSLLPAVPCLPLCQGEGCDNPATEKLNGAHLCPLCLFKHATAILRAS</sequence>
<dbReference type="EMBL" id="HBFQ01001370">
    <property type="protein sequence ID" value="CAD8826564.1"/>
    <property type="molecule type" value="Transcribed_RNA"/>
</dbReference>
<organism evidence="2">
    <name type="scientific">Noctiluca scintillans</name>
    <name type="common">Sea sparkle</name>
    <name type="synonym">Red tide dinoflagellate</name>
    <dbReference type="NCBI Taxonomy" id="2966"/>
    <lineage>
        <taxon>Eukaryota</taxon>
        <taxon>Sar</taxon>
        <taxon>Alveolata</taxon>
        <taxon>Dinophyceae</taxon>
        <taxon>Noctilucales</taxon>
        <taxon>Noctilucaceae</taxon>
        <taxon>Noctiluca</taxon>
    </lineage>
</organism>
<proteinExistence type="predicted"/>
<accession>A0A7S1EVR9</accession>
<gene>
    <name evidence="2" type="ORF">NSCI0253_LOCUS910</name>
</gene>